<sequence length="76" mass="7973">MEREGVLARRELHEAAPELLSLRGGTELLAAVGHARALGDFGPREVWLVDDVGMGGHGMCSEGQGRCGDQGASTEV</sequence>
<reference evidence="1 2" key="1">
    <citation type="submission" date="2019-07" db="EMBL/GenBank/DDBJ databases">
        <title>Whole genome shotgun sequence of Myxococcus fulvus NBRC 100333.</title>
        <authorList>
            <person name="Hosoyama A."/>
            <person name="Uohara A."/>
            <person name="Ohji S."/>
            <person name="Ichikawa N."/>
        </authorList>
    </citation>
    <scope>NUCLEOTIDE SEQUENCE [LARGE SCALE GENOMIC DNA]</scope>
    <source>
        <strain evidence="1 2">NBRC 100333</strain>
    </source>
</reference>
<accession>A0A511T1B3</accession>
<gene>
    <name evidence="1" type="ORF">MFU01_27040</name>
</gene>
<dbReference type="AlphaFoldDB" id="A0A511T1B3"/>
<evidence type="ECO:0000313" key="2">
    <source>
        <dbReference type="Proteomes" id="UP000321514"/>
    </source>
</evidence>
<protein>
    <submittedName>
        <fullName evidence="1">Uncharacterized protein</fullName>
    </submittedName>
</protein>
<dbReference type="EMBL" id="BJXR01000025">
    <property type="protein sequence ID" value="GEN07667.1"/>
    <property type="molecule type" value="Genomic_DNA"/>
</dbReference>
<proteinExistence type="predicted"/>
<comment type="caution">
    <text evidence="1">The sequence shown here is derived from an EMBL/GenBank/DDBJ whole genome shotgun (WGS) entry which is preliminary data.</text>
</comment>
<organism evidence="1 2">
    <name type="scientific">Myxococcus fulvus</name>
    <dbReference type="NCBI Taxonomy" id="33"/>
    <lineage>
        <taxon>Bacteria</taxon>
        <taxon>Pseudomonadati</taxon>
        <taxon>Myxococcota</taxon>
        <taxon>Myxococcia</taxon>
        <taxon>Myxococcales</taxon>
        <taxon>Cystobacterineae</taxon>
        <taxon>Myxococcaceae</taxon>
        <taxon>Myxococcus</taxon>
    </lineage>
</organism>
<dbReference type="Proteomes" id="UP000321514">
    <property type="component" value="Unassembled WGS sequence"/>
</dbReference>
<evidence type="ECO:0000313" key="1">
    <source>
        <dbReference type="EMBL" id="GEN07667.1"/>
    </source>
</evidence>
<name>A0A511T1B3_MYXFU</name>